<evidence type="ECO:0000256" key="2">
    <source>
        <dbReference type="ARBA" id="ARBA00009450"/>
    </source>
</evidence>
<proteinExistence type="inferred from homology"/>
<feature type="chain" id="PRO_5047223487" evidence="17">
    <location>
        <begin position="23"/>
        <end position="815"/>
    </location>
</feature>
<evidence type="ECO:0000259" key="20">
    <source>
        <dbReference type="Pfam" id="PF22461"/>
    </source>
</evidence>
<dbReference type="InterPro" id="IPR049712">
    <property type="entry name" value="Poly_export"/>
</dbReference>
<dbReference type="InterPro" id="IPR003715">
    <property type="entry name" value="Poly_export_N"/>
</dbReference>
<keyword evidence="10" id="KW-0626">Porin</keyword>
<evidence type="ECO:0000256" key="15">
    <source>
        <dbReference type="SAM" id="MobiDB-lite"/>
    </source>
</evidence>
<dbReference type="PANTHER" id="PTHR33619">
    <property type="entry name" value="POLYSACCHARIDE EXPORT PROTEIN GFCE-RELATED"/>
    <property type="match status" value="1"/>
</dbReference>
<feature type="region of interest" description="Disordered" evidence="15">
    <location>
        <begin position="86"/>
        <end position="116"/>
    </location>
</feature>
<feature type="domain" description="Soluble ligand binding" evidence="19">
    <location>
        <begin position="494"/>
        <end position="540"/>
    </location>
</feature>
<dbReference type="Gene3D" id="3.10.560.10">
    <property type="entry name" value="Outer membrane lipoprotein wza domain like"/>
    <property type="match status" value="6"/>
</dbReference>
<keyword evidence="9" id="KW-0406">Ion transport</keyword>
<feature type="domain" description="Polysaccharide export protein N-terminal" evidence="18">
    <location>
        <begin position="153"/>
        <end position="229"/>
    </location>
</feature>
<evidence type="ECO:0000256" key="1">
    <source>
        <dbReference type="ARBA" id="ARBA00004571"/>
    </source>
</evidence>
<gene>
    <name evidence="21" type="ORF">ACFFUQ_14410</name>
</gene>
<keyword evidence="12" id="KW-0564">Palmitate</keyword>
<comment type="subcellular location">
    <subcellularLocation>
        <location evidence="1">Cell outer membrane</location>
        <topology evidence="1">Multi-pass membrane protein</topology>
    </subcellularLocation>
</comment>
<evidence type="ECO:0000256" key="9">
    <source>
        <dbReference type="ARBA" id="ARBA00023065"/>
    </source>
</evidence>
<comment type="similarity">
    <text evidence="2">Belongs to the BexD/CtrA/VexA family.</text>
</comment>
<evidence type="ECO:0000313" key="22">
    <source>
        <dbReference type="Proteomes" id="UP001589589"/>
    </source>
</evidence>
<feature type="domain" description="Soluble ligand binding" evidence="19">
    <location>
        <begin position="241"/>
        <end position="284"/>
    </location>
</feature>
<keyword evidence="13" id="KW-0998">Cell outer membrane</keyword>
<keyword evidence="7 17" id="KW-0732">Signal</keyword>
<comment type="caution">
    <text evidence="21">The sequence shown here is derived from an EMBL/GenBank/DDBJ whole genome shotgun (WGS) entry which is preliminary data.</text>
</comment>
<dbReference type="EMBL" id="JBHMEX010000043">
    <property type="protein sequence ID" value="MFB9065215.1"/>
    <property type="molecule type" value="Genomic_DNA"/>
</dbReference>
<dbReference type="Pfam" id="PF22461">
    <property type="entry name" value="SLBB_2"/>
    <property type="match status" value="1"/>
</dbReference>
<dbReference type="InterPro" id="IPR019554">
    <property type="entry name" value="Soluble_ligand-bd"/>
</dbReference>
<keyword evidence="3" id="KW-0813">Transport</keyword>
<name>A0ABV5FNT9_9FLAO</name>
<feature type="domain" description="SLBB" evidence="20">
    <location>
        <begin position="403"/>
        <end position="483"/>
    </location>
</feature>
<dbReference type="RefSeq" id="WP_290260928.1">
    <property type="nucleotide sequence ID" value="NZ_JAUFQQ010000003.1"/>
</dbReference>
<evidence type="ECO:0000256" key="16">
    <source>
        <dbReference type="SAM" id="Phobius"/>
    </source>
</evidence>
<feature type="signal peptide" evidence="17">
    <location>
        <begin position="1"/>
        <end position="22"/>
    </location>
</feature>
<evidence type="ECO:0000256" key="4">
    <source>
        <dbReference type="ARBA" id="ARBA00022452"/>
    </source>
</evidence>
<accession>A0ABV5FNT9</accession>
<keyword evidence="11 16" id="KW-0472">Membrane</keyword>
<keyword evidence="5" id="KW-0762">Sugar transport</keyword>
<evidence type="ECO:0000256" key="11">
    <source>
        <dbReference type="ARBA" id="ARBA00023136"/>
    </source>
</evidence>
<feature type="transmembrane region" description="Helical" evidence="16">
    <location>
        <begin position="796"/>
        <end position="814"/>
    </location>
</feature>
<keyword evidence="16" id="KW-1133">Transmembrane helix</keyword>
<evidence type="ECO:0000256" key="3">
    <source>
        <dbReference type="ARBA" id="ARBA00022448"/>
    </source>
</evidence>
<evidence type="ECO:0000256" key="14">
    <source>
        <dbReference type="ARBA" id="ARBA00023288"/>
    </source>
</evidence>
<keyword evidence="14" id="KW-0449">Lipoprotein</keyword>
<evidence type="ECO:0000259" key="18">
    <source>
        <dbReference type="Pfam" id="PF02563"/>
    </source>
</evidence>
<sequence>MRKITAVLVLVFTFFVSINAAAQDILQSKDLSTVKVDYLSDSDINKIKSQLEAKGFTINDVEEVALSKGMSKAEFSKLKERLEQLSKKDSKNKDSKDKDLEGNDNKNKKPEFGRKQQEIINNKIKDSVNALIFGSELFDNPTLNFEPDLKLATPMNYVLGPGDVLQISVYGVQQFDDNIPVSVEGKITIQYIGQVSVSGMTIEAATQKIKAAIGKVYSTVRSGQSQVSVSLEQIKTIKITIVGGKQPGNYSVSSLATVYNALHLAGGPGKNGSYRNIELIRNNKVYKNIDIYKFLVKGDQSDNVGLKENDVIRIPAYSMRVTVEGEVKRPGIFEMKKGESFSDLLSFASGFNEFAYTASVNVLQKTGKEFKVHDVNESEFKIYQPQSGDVVKVSKILNRFENRIQIGGAVFRPDFYSFTEGMRVSDLIARAEGLKEDAYTKRARIIRLKSNLTTEIVNVDLAGALSGDLNADVLLKREDIVTVYSILDFREEYKVTIDGEVKNPGEYEFYENLTLNDLVIEVGGLTGSASKRVEVARMRKYDAINDADPKRVDVFELEINEGNNEQIKNFELMPFDVVNIRRMAVYEKPEMVKISGAISYPGKYVLANKRETVYNVVMRAGGLTSIANLEGMKIKRPIKEEQIEKLKSIDLNLRNGDSLKEKQLVKKLKEELKYATIPVDWESIVKDKNHYSNVTLFPGDEIEVATFNEGVKVTGNVLLTSEIPYRSGKSFKYYLNAVGGVDNMGWKKKAYIIYPNGKAAVTSSFLFFKSYPKVTPDSQIVVPEKPVTKKMTAGEWVGIGSVVSSLALLILTAFK</sequence>
<dbReference type="Pfam" id="PF02563">
    <property type="entry name" value="Poly_export"/>
    <property type="match status" value="1"/>
</dbReference>
<dbReference type="Pfam" id="PF10531">
    <property type="entry name" value="SLBB"/>
    <property type="match status" value="3"/>
</dbReference>
<evidence type="ECO:0000313" key="21">
    <source>
        <dbReference type="EMBL" id="MFB9065215.1"/>
    </source>
</evidence>
<keyword evidence="8" id="KW-0625">Polysaccharide transport</keyword>
<evidence type="ECO:0000256" key="8">
    <source>
        <dbReference type="ARBA" id="ARBA00023047"/>
    </source>
</evidence>
<evidence type="ECO:0000256" key="7">
    <source>
        <dbReference type="ARBA" id="ARBA00022729"/>
    </source>
</evidence>
<reference evidence="21 22" key="1">
    <citation type="submission" date="2024-09" db="EMBL/GenBank/DDBJ databases">
        <authorList>
            <person name="Sun Q."/>
            <person name="Mori K."/>
        </authorList>
    </citation>
    <scope>NUCLEOTIDE SEQUENCE [LARGE SCALE GENOMIC DNA]</scope>
    <source>
        <strain evidence="21 22">CECT 7908</strain>
    </source>
</reference>
<evidence type="ECO:0000256" key="5">
    <source>
        <dbReference type="ARBA" id="ARBA00022597"/>
    </source>
</evidence>
<evidence type="ECO:0000259" key="19">
    <source>
        <dbReference type="Pfam" id="PF10531"/>
    </source>
</evidence>
<keyword evidence="6 16" id="KW-0812">Transmembrane</keyword>
<evidence type="ECO:0000256" key="10">
    <source>
        <dbReference type="ARBA" id="ARBA00023114"/>
    </source>
</evidence>
<protein>
    <submittedName>
        <fullName evidence="21">SLBB domain-containing protein</fullName>
    </submittedName>
</protein>
<organism evidence="21 22">
    <name type="scientific">Flavobacterium branchiarum</name>
    <dbReference type="NCBI Taxonomy" id="1114870"/>
    <lineage>
        <taxon>Bacteria</taxon>
        <taxon>Pseudomonadati</taxon>
        <taxon>Bacteroidota</taxon>
        <taxon>Flavobacteriia</taxon>
        <taxon>Flavobacteriales</taxon>
        <taxon>Flavobacteriaceae</taxon>
        <taxon>Flavobacterium</taxon>
    </lineage>
</organism>
<evidence type="ECO:0000256" key="6">
    <source>
        <dbReference type="ARBA" id="ARBA00022692"/>
    </source>
</evidence>
<evidence type="ECO:0000256" key="17">
    <source>
        <dbReference type="SAM" id="SignalP"/>
    </source>
</evidence>
<keyword evidence="4" id="KW-1134">Transmembrane beta strand</keyword>
<feature type="domain" description="Soluble ligand binding" evidence="19">
    <location>
        <begin position="320"/>
        <end position="368"/>
    </location>
</feature>
<evidence type="ECO:0000256" key="13">
    <source>
        <dbReference type="ARBA" id="ARBA00023237"/>
    </source>
</evidence>
<evidence type="ECO:0000256" key="12">
    <source>
        <dbReference type="ARBA" id="ARBA00023139"/>
    </source>
</evidence>
<dbReference type="InterPro" id="IPR054765">
    <property type="entry name" value="SLBB_dom"/>
</dbReference>
<dbReference type="Proteomes" id="UP001589589">
    <property type="component" value="Unassembled WGS sequence"/>
</dbReference>
<keyword evidence="22" id="KW-1185">Reference proteome</keyword>
<dbReference type="PANTHER" id="PTHR33619:SF3">
    <property type="entry name" value="POLYSACCHARIDE EXPORT PROTEIN GFCE-RELATED"/>
    <property type="match status" value="1"/>
</dbReference>